<evidence type="ECO:0000313" key="3">
    <source>
        <dbReference type="Proteomes" id="UP000245720"/>
    </source>
</evidence>
<feature type="region of interest" description="Disordered" evidence="1">
    <location>
        <begin position="29"/>
        <end position="161"/>
    </location>
</feature>
<sequence>MKKFITILLISAILTGCGHISEDKPYVAEETTTASQNTETTASDAMDTTTSAVTVTNEVTRKNSSQSVTEKTAESVTTAAANTDIQPKKESKRSQNSQDNGTPEVKKSESKNTTKAQASPPRSTTAPAVKENKTTTTVRTSPPVVTTKAPQTTMPAKPITTAPPITTAEIYTEPAKMNITEHWLTYFSDSHNKDYYVNVGSNLSNDGSDSSKVQAVFDYVTANFSNDDSCTYLSAVTMCLCEGIGLDCKYALISDWYAHCANAVNVDGVWYVLDTQAGGFLCGNFGFTSILDEYENELSVTLSDNDYE</sequence>
<dbReference type="Proteomes" id="UP000245720">
    <property type="component" value="Unassembled WGS sequence"/>
</dbReference>
<name>A0A315XTY2_RUMFL</name>
<evidence type="ECO:0000256" key="1">
    <source>
        <dbReference type="SAM" id="MobiDB-lite"/>
    </source>
</evidence>
<protein>
    <recommendedName>
        <fullName evidence="4">Transglutaminase-like superfamily protein</fullName>
    </recommendedName>
</protein>
<comment type="caution">
    <text evidence="2">The sequence shown here is derived from an EMBL/GenBank/DDBJ whole genome shotgun (WGS) entry which is preliminary data.</text>
</comment>
<proteinExistence type="predicted"/>
<dbReference type="InterPro" id="IPR038765">
    <property type="entry name" value="Papain-like_cys_pep_sf"/>
</dbReference>
<feature type="compositionally biased region" description="Polar residues" evidence="1">
    <location>
        <begin position="62"/>
        <end position="85"/>
    </location>
</feature>
<dbReference type="AlphaFoldDB" id="A0A315XTY2"/>
<feature type="compositionally biased region" description="Polar residues" evidence="1">
    <location>
        <begin position="113"/>
        <end position="126"/>
    </location>
</feature>
<dbReference type="RefSeq" id="WP_109727984.1">
    <property type="nucleotide sequence ID" value="NZ_QGDI01000018.1"/>
</dbReference>
<organism evidence="2 3">
    <name type="scientific">Ruminococcus flavefaciens</name>
    <dbReference type="NCBI Taxonomy" id="1265"/>
    <lineage>
        <taxon>Bacteria</taxon>
        <taxon>Bacillati</taxon>
        <taxon>Bacillota</taxon>
        <taxon>Clostridia</taxon>
        <taxon>Eubacteriales</taxon>
        <taxon>Oscillospiraceae</taxon>
        <taxon>Ruminococcus</taxon>
    </lineage>
</organism>
<accession>A0A315XTY2</accession>
<evidence type="ECO:0008006" key="4">
    <source>
        <dbReference type="Google" id="ProtNLM"/>
    </source>
</evidence>
<dbReference type="SUPFAM" id="SSF54001">
    <property type="entry name" value="Cysteine proteinases"/>
    <property type="match status" value="1"/>
</dbReference>
<evidence type="ECO:0000313" key="2">
    <source>
        <dbReference type="EMBL" id="PWJ09892.1"/>
    </source>
</evidence>
<dbReference type="EMBL" id="QGDI01000018">
    <property type="protein sequence ID" value="PWJ09892.1"/>
    <property type="molecule type" value="Genomic_DNA"/>
</dbReference>
<dbReference type="PROSITE" id="PS51257">
    <property type="entry name" value="PROKAR_LIPOPROTEIN"/>
    <property type="match status" value="1"/>
</dbReference>
<feature type="compositionally biased region" description="Low complexity" evidence="1">
    <location>
        <begin position="29"/>
        <end position="58"/>
    </location>
</feature>
<dbReference type="OrthoDB" id="1819848at2"/>
<reference evidence="2 3" key="1">
    <citation type="submission" date="2018-05" db="EMBL/GenBank/DDBJ databases">
        <title>The Hungate 1000. A catalogue of reference genomes from the rumen microbiome.</title>
        <authorList>
            <person name="Kelly W."/>
        </authorList>
    </citation>
    <scope>NUCLEOTIDE SEQUENCE [LARGE SCALE GENOMIC DNA]</scope>
    <source>
        <strain evidence="2 3">SAb67</strain>
    </source>
</reference>
<gene>
    <name evidence="2" type="ORF">IE37_03326</name>
</gene>
<feature type="compositionally biased region" description="Low complexity" evidence="1">
    <location>
        <begin position="134"/>
        <end position="161"/>
    </location>
</feature>